<dbReference type="InterPro" id="IPR017884">
    <property type="entry name" value="SANT_dom"/>
</dbReference>
<accession>A0AAN9F9Q2</accession>
<dbReference type="InterPro" id="IPR017930">
    <property type="entry name" value="Myb_dom"/>
</dbReference>
<organism evidence="7 8">
    <name type="scientific">Crotalaria pallida</name>
    <name type="common">Smooth rattlebox</name>
    <name type="synonym">Crotalaria striata</name>
    <dbReference type="NCBI Taxonomy" id="3830"/>
    <lineage>
        <taxon>Eukaryota</taxon>
        <taxon>Viridiplantae</taxon>
        <taxon>Streptophyta</taxon>
        <taxon>Embryophyta</taxon>
        <taxon>Tracheophyta</taxon>
        <taxon>Spermatophyta</taxon>
        <taxon>Magnoliopsida</taxon>
        <taxon>eudicotyledons</taxon>
        <taxon>Gunneridae</taxon>
        <taxon>Pentapetalae</taxon>
        <taxon>rosids</taxon>
        <taxon>fabids</taxon>
        <taxon>Fabales</taxon>
        <taxon>Fabaceae</taxon>
        <taxon>Papilionoideae</taxon>
        <taxon>50 kb inversion clade</taxon>
        <taxon>genistoids sensu lato</taxon>
        <taxon>core genistoids</taxon>
        <taxon>Crotalarieae</taxon>
        <taxon>Crotalaria</taxon>
    </lineage>
</organism>
<feature type="domain" description="Myb-like" evidence="4">
    <location>
        <begin position="137"/>
        <end position="179"/>
    </location>
</feature>
<dbReference type="PANTHER" id="PTHR44042">
    <property type="entry name" value="DUPLICATED HOMEODOMAIN-LIKE SUPERFAMILY PROTEIN-RELATED"/>
    <property type="match status" value="1"/>
</dbReference>
<name>A0AAN9F9Q2_CROPI</name>
<dbReference type="Pfam" id="PF00249">
    <property type="entry name" value="Myb_DNA-binding"/>
    <property type="match status" value="1"/>
</dbReference>
<protein>
    <submittedName>
        <fullName evidence="7">Uncharacterized protein</fullName>
    </submittedName>
</protein>
<gene>
    <name evidence="7" type="ORF">RIF29_20447</name>
</gene>
<proteinExistence type="predicted"/>
<feature type="domain" description="SANT" evidence="5">
    <location>
        <begin position="145"/>
        <end position="179"/>
    </location>
</feature>
<evidence type="ECO:0000256" key="1">
    <source>
        <dbReference type="ARBA" id="ARBA00004123"/>
    </source>
</evidence>
<dbReference type="PANTHER" id="PTHR44042:SF15">
    <property type="entry name" value="DUPLICATED HOMEODOMAIN-LIKE SUPERFAMILY PROTEIN"/>
    <property type="match status" value="1"/>
</dbReference>
<evidence type="ECO:0000256" key="2">
    <source>
        <dbReference type="ARBA" id="ARBA00023242"/>
    </source>
</evidence>
<sequence length="179" mass="21399">MRESEGEEEEQQHHQQPMMKSFRCETLEMPRELDRIWMRDEYDEAFKQAFINYPNRWDIIVSLFPSPWPPLYMKQFFENMKYDHFFTELASSHRTPSRSLSTSSMVKELTPPAVPVPIPVQVPSTMPKIQEHTPPVRISHKRFCWSEDEHRLFLEGINKYGKRDWISISKYLIPPKTPS</sequence>
<feature type="domain" description="HTH myb-type" evidence="6">
    <location>
        <begin position="137"/>
        <end position="179"/>
    </location>
</feature>
<dbReference type="PROSITE" id="PS50090">
    <property type="entry name" value="MYB_LIKE"/>
    <property type="match status" value="1"/>
</dbReference>
<evidence type="ECO:0000259" key="6">
    <source>
        <dbReference type="PROSITE" id="PS51294"/>
    </source>
</evidence>
<dbReference type="EMBL" id="JAYWIO010000004">
    <property type="protein sequence ID" value="KAK7267768.1"/>
    <property type="molecule type" value="Genomic_DNA"/>
</dbReference>
<feature type="compositionally biased region" description="Acidic residues" evidence="3">
    <location>
        <begin position="1"/>
        <end position="10"/>
    </location>
</feature>
<dbReference type="PROSITE" id="PS51293">
    <property type="entry name" value="SANT"/>
    <property type="match status" value="1"/>
</dbReference>
<dbReference type="CDD" id="cd00167">
    <property type="entry name" value="SANT"/>
    <property type="match status" value="1"/>
</dbReference>
<dbReference type="InterPro" id="IPR009057">
    <property type="entry name" value="Homeodomain-like_sf"/>
</dbReference>
<evidence type="ECO:0000259" key="5">
    <source>
        <dbReference type="PROSITE" id="PS51293"/>
    </source>
</evidence>
<dbReference type="SUPFAM" id="SSF46689">
    <property type="entry name" value="Homeodomain-like"/>
    <property type="match status" value="1"/>
</dbReference>
<dbReference type="Proteomes" id="UP001372338">
    <property type="component" value="Unassembled WGS sequence"/>
</dbReference>
<dbReference type="Gene3D" id="1.10.10.60">
    <property type="entry name" value="Homeodomain-like"/>
    <property type="match status" value="1"/>
</dbReference>
<dbReference type="PROSITE" id="PS51294">
    <property type="entry name" value="HTH_MYB"/>
    <property type="match status" value="1"/>
</dbReference>
<reference evidence="7 8" key="1">
    <citation type="submission" date="2024-01" db="EMBL/GenBank/DDBJ databases">
        <title>The genomes of 5 underutilized Papilionoideae crops provide insights into root nodulation and disease resistanc.</title>
        <authorList>
            <person name="Yuan L."/>
        </authorList>
    </citation>
    <scope>NUCLEOTIDE SEQUENCE [LARGE SCALE GENOMIC DNA]</scope>
    <source>
        <strain evidence="7">ZHUSHIDOU_FW_LH</strain>
        <tissue evidence="7">Leaf</tissue>
    </source>
</reference>
<evidence type="ECO:0000313" key="7">
    <source>
        <dbReference type="EMBL" id="KAK7267768.1"/>
    </source>
</evidence>
<dbReference type="InterPro" id="IPR001005">
    <property type="entry name" value="SANT/Myb"/>
</dbReference>
<evidence type="ECO:0000256" key="3">
    <source>
        <dbReference type="SAM" id="MobiDB-lite"/>
    </source>
</evidence>
<keyword evidence="8" id="KW-1185">Reference proteome</keyword>
<evidence type="ECO:0000313" key="8">
    <source>
        <dbReference type="Proteomes" id="UP001372338"/>
    </source>
</evidence>
<keyword evidence="2" id="KW-0539">Nucleus</keyword>
<comment type="subcellular location">
    <subcellularLocation>
        <location evidence="1">Nucleus</location>
    </subcellularLocation>
</comment>
<comment type="caution">
    <text evidence="7">The sequence shown here is derived from an EMBL/GenBank/DDBJ whole genome shotgun (WGS) entry which is preliminary data.</text>
</comment>
<dbReference type="AlphaFoldDB" id="A0AAN9F9Q2"/>
<feature type="region of interest" description="Disordered" evidence="3">
    <location>
        <begin position="1"/>
        <end position="20"/>
    </location>
</feature>
<evidence type="ECO:0000259" key="4">
    <source>
        <dbReference type="PROSITE" id="PS50090"/>
    </source>
</evidence>
<dbReference type="GO" id="GO:0005634">
    <property type="term" value="C:nucleus"/>
    <property type="evidence" value="ECO:0007669"/>
    <property type="project" value="UniProtKB-SubCell"/>
</dbReference>